<name>A0A432WB05_9GAMM</name>
<dbReference type="Proteomes" id="UP000288405">
    <property type="component" value="Unassembled WGS sequence"/>
</dbReference>
<protein>
    <submittedName>
        <fullName evidence="2">Phage virion morphogenesis protein</fullName>
    </submittedName>
</protein>
<dbReference type="EMBL" id="PIPM01000016">
    <property type="protein sequence ID" value="RUO28184.1"/>
    <property type="molecule type" value="Genomic_DNA"/>
</dbReference>
<keyword evidence="3" id="KW-1185">Reference proteome</keyword>
<dbReference type="AlphaFoldDB" id="A0A432WB05"/>
<sequence>MSDDLHLINDRVDALLNNLSAGERKRLTRDIARTMRGSQARRIRENRNPDGTPHAPRKPQEQPTGRRRRGSLRMFRRIHRTQFMRPSSNPNEAGVGFRGLVSRIAREHHYGLRARVNKNTRVQMEERQLLGFTKQDLQTVEDLMIQHLAKR</sequence>
<dbReference type="InterPro" id="IPR006522">
    <property type="entry name" value="Phage_virion_morphogenesis"/>
</dbReference>
<reference evidence="2 3" key="1">
    <citation type="journal article" date="2011" name="Front. Microbiol.">
        <title>Genomic signatures of strain selection and enhancement in Bacillus atrophaeus var. globigii, a historical biowarfare simulant.</title>
        <authorList>
            <person name="Gibbons H.S."/>
            <person name="Broomall S.M."/>
            <person name="McNew L.A."/>
            <person name="Daligault H."/>
            <person name="Chapman C."/>
            <person name="Bruce D."/>
            <person name="Karavis M."/>
            <person name="Krepps M."/>
            <person name="McGregor P.A."/>
            <person name="Hong C."/>
            <person name="Park K.H."/>
            <person name="Akmal A."/>
            <person name="Feldman A."/>
            <person name="Lin J.S."/>
            <person name="Chang W.E."/>
            <person name="Higgs B.W."/>
            <person name="Demirev P."/>
            <person name="Lindquist J."/>
            <person name="Liem A."/>
            <person name="Fochler E."/>
            <person name="Read T.D."/>
            <person name="Tapia R."/>
            <person name="Johnson S."/>
            <person name="Bishop-Lilly K.A."/>
            <person name="Detter C."/>
            <person name="Han C."/>
            <person name="Sozhamannan S."/>
            <person name="Rosenzweig C.N."/>
            <person name="Skowronski E.W."/>
        </authorList>
    </citation>
    <scope>NUCLEOTIDE SEQUENCE [LARGE SCALE GENOMIC DNA]</scope>
    <source>
        <strain evidence="2 3">GYP-17</strain>
    </source>
</reference>
<evidence type="ECO:0000313" key="3">
    <source>
        <dbReference type="Proteomes" id="UP000288405"/>
    </source>
</evidence>
<dbReference type="Pfam" id="PF05069">
    <property type="entry name" value="Phage_tail_S"/>
    <property type="match status" value="1"/>
</dbReference>
<evidence type="ECO:0000313" key="2">
    <source>
        <dbReference type="EMBL" id="RUO28184.1"/>
    </source>
</evidence>
<dbReference type="RefSeq" id="WP_126777633.1">
    <property type="nucleotide sequence ID" value="NZ_PIPM01000016.1"/>
</dbReference>
<feature type="region of interest" description="Disordered" evidence="1">
    <location>
        <begin position="31"/>
        <end position="71"/>
    </location>
</feature>
<dbReference type="NCBIfam" id="TIGR01635">
    <property type="entry name" value="tail_comp_S"/>
    <property type="match status" value="1"/>
</dbReference>
<accession>A0A432WB05</accession>
<dbReference type="OrthoDB" id="6402405at2"/>
<proteinExistence type="predicted"/>
<gene>
    <name evidence="2" type="ORF">CWE11_10775</name>
</gene>
<comment type="caution">
    <text evidence="2">The sequence shown here is derived from an EMBL/GenBank/DDBJ whole genome shotgun (WGS) entry which is preliminary data.</text>
</comment>
<organism evidence="2 3">
    <name type="scientific">Aliidiomarina sanyensis</name>
    <dbReference type="NCBI Taxonomy" id="1249555"/>
    <lineage>
        <taxon>Bacteria</taxon>
        <taxon>Pseudomonadati</taxon>
        <taxon>Pseudomonadota</taxon>
        <taxon>Gammaproteobacteria</taxon>
        <taxon>Alteromonadales</taxon>
        <taxon>Idiomarinaceae</taxon>
        <taxon>Aliidiomarina</taxon>
    </lineage>
</organism>
<evidence type="ECO:0000256" key="1">
    <source>
        <dbReference type="SAM" id="MobiDB-lite"/>
    </source>
</evidence>